<evidence type="ECO:0000313" key="1">
    <source>
        <dbReference type="EMBL" id="KAG5676562.1"/>
    </source>
</evidence>
<comment type="caution">
    <text evidence="1">The sequence shown here is derived from an EMBL/GenBank/DDBJ whole genome shotgun (WGS) entry which is preliminary data.</text>
</comment>
<accession>A0A9J6C3H3</accession>
<evidence type="ECO:0000313" key="2">
    <source>
        <dbReference type="Proteomes" id="UP001107558"/>
    </source>
</evidence>
<dbReference type="EMBL" id="JADBJN010000002">
    <property type="protein sequence ID" value="KAG5676562.1"/>
    <property type="molecule type" value="Genomic_DNA"/>
</dbReference>
<gene>
    <name evidence="1" type="ORF">PVAND_006386</name>
</gene>
<organism evidence="1 2">
    <name type="scientific">Polypedilum vanderplanki</name>
    <name type="common">Sleeping chironomid midge</name>
    <dbReference type="NCBI Taxonomy" id="319348"/>
    <lineage>
        <taxon>Eukaryota</taxon>
        <taxon>Metazoa</taxon>
        <taxon>Ecdysozoa</taxon>
        <taxon>Arthropoda</taxon>
        <taxon>Hexapoda</taxon>
        <taxon>Insecta</taxon>
        <taxon>Pterygota</taxon>
        <taxon>Neoptera</taxon>
        <taxon>Endopterygota</taxon>
        <taxon>Diptera</taxon>
        <taxon>Nematocera</taxon>
        <taxon>Chironomoidea</taxon>
        <taxon>Chironomidae</taxon>
        <taxon>Chironominae</taxon>
        <taxon>Polypedilum</taxon>
        <taxon>Polypedilum</taxon>
    </lineage>
</organism>
<dbReference type="AlphaFoldDB" id="A0A9J6C3H3"/>
<name>A0A9J6C3H3_POLVA</name>
<keyword evidence="2" id="KW-1185">Reference proteome</keyword>
<dbReference type="Proteomes" id="UP001107558">
    <property type="component" value="Chromosome 2"/>
</dbReference>
<proteinExistence type="predicted"/>
<sequence length="140" mass="16518">MYDLIKIESLNTINNQNLNCPIENFTKTVHYKMLNESMKNYLNTPKIEGDSMFYQQNEVNKVTTLPNYQSKSKKIKKCDKFYPCKLGKCFPNSAPISYPPMRHRPVFAARALTHNEIFLPGRENLRKIYTFKLHRKPNLE</sequence>
<reference evidence="1" key="1">
    <citation type="submission" date="2021-03" db="EMBL/GenBank/DDBJ databases">
        <title>Chromosome level genome of the anhydrobiotic midge Polypedilum vanderplanki.</title>
        <authorList>
            <person name="Yoshida Y."/>
            <person name="Kikawada T."/>
            <person name="Gusev O."/>
        </authorList>
    </citation>
    <scope>NUCLEOTIDE SEQUENCE</scope>
    <source>
        <strain evidence="1">NIAS01</strain>
        <tissue evidence="1">Whole body or cell culture</tissue>
    </source>
</reference>
<protein>
    <submittedName>
        <fullName evidence="1">Uncharacterized protein</fullName>
    </submittedName>
</protein>